<dbReference type="InterPro" id="IPR013144">
    <property type="entry name" value="CRA_dom"/>
</dbReference>
<dbReference type="Pfam" id="PF08513">
    <property type="entry name" value="LisH"/>
    <property type="match status" value="1"/>
</dbReference>
<dbReference type="InterPro" id="IPR006595">
    <property type="entry name" value="CTLH_C"/>
</dbReference>
<feature type="domain" description="CTLH" evidence="2">
    <location>
        <begin position="169"/>
        <end position="226"/>
    </location>
</feature>
<evidence type="ECO:0000256" key="1">
    <source>
        <dbReference type="ARBA" id="ARBA00002343"/>
    </source>
</evidence>
<proteinExistence type="predicted"/>
<protein>
    <submittedName>
        <fullName evidence="3">(Perigord truffle) hypothetical protein</fullName>
    </submittedName>
</protein>
<sequence length="346" mass="38803">MRDVLGAVHILFRLIVNQMVKTISFPFPLNFFFLTDALPIPPPASTGTLSHKHANSYIITTNPTLPFYPFLSFFPPLSSLPLLPLFPFPQHPPVWVPLRYPVNMSHSTTTSSRKAPGAADWEKKVDEVKVSKADLNTLVMNYLIIEGYKSAAVNFAQEANMSPQVDLDSIQERVDIRHAIHHGDIQTAIERINELHPDLLETNLPLHFSLLRLQLIELIRNCTQSPDGDISEALAFATTHLAPRAPGNSKFLQDLERTMALLCFPMENLAPPLAELMDPALRRQVAAKVNEAILEVQGVPKEAKIRRLVRLRAWAEQRMRDGHREVPNMDLGLDVTSQTSHDAMGV</sequence>
<dbReference type="PROSITE" id="PS50897">
    <property type="entry name" value="CTLH"/>
    <property type="match status" value="1"/>
</dbReference>
<dbReference type="Proteomes" id="UP000006911">
    <property type="component" value="Unassembled WGS sequence"/>
</dbReference>
<dbReference type="SMART" id="SM00757">
    <property type="entry name" value="CRA"/>
    <property type="match status" value="1"/>
</dbReference>
<dbReference type="KEGG" id="tml:GSTUM_00002960001"/>
<dbReference type="STRING" id="656061.D5G8B2"/>
<dbReference type="InterPro" id="IPR050618">
    <property type="entry name" value="Ubq-SigPath_Reg"/>
</dbReference>
<dbReference type="SMART" id="SM00668">
    <property type="entry name" value="CTLH"/>
    <property type="match status" value="1"/>
</dbReference>
<evidence type="ECO:0000313" key="4">
    <source>
        <dbReference type="Proteomes" id="UP000006911"/>
    </source>
</evidence>
<gene>
    <name evidence="3" type="ORF">GSTUM_00002960001</name>
</gene>
<dbReference type="Pfam" id="PF10607">
    <property type="entry name" value="CTLH"/>
    <property type="match status" value="1"/>
</dbReference>
<comment type="function">
    <text evidence="1">Involved in the proteasome-dependent degradation of fructose-1,6-bisphosphatase.</text>
</comment>
<dbReference type="eggNOG" id="KOG2659">
    <property type="taxonomic scope" value="Eukaryota"/>
</dbReference>
<dbReference type="InParanoid" id="D5G8B2"/>
<reference evidence="3 4" key="1">
    <citation type="journal article" date="2010" name="Nature">
        <title>Perigord black truffle genome uncovers evolutionary origins and mechanisms of symbiosis.</title>
        <authorList>
            <person name="Martin F."/>
            <person name="Kohler A."/>
            <person name="Murat C."/>
            <person name="Balestrini R."/>
            <person name="Coutinho P.M."/>
            <person name="Jaillon O."/>
            <person name="Montanini B."/>
            <person name="Morin E."/>
            <person name="Noel B."/>
            <person name="Percudani R."/>
            <person name="Porcel B."/>
            <person name="Rubini A."/>
            <person name="Amicucci A."/>
            <person name="Amselem J."/>
            <person name="Anthouard V."/>
            <person name="Arcioni S."/>
            <person name="Artiguenave F."/>
            <person name="Aury J.M."/>
            <person name="Ballario P."/>
            <person name="Bolchi A."/>
            <person name="Brenna A."/>
            <person name="Brun A."/>
            <person name="Buee M."/>
            <person name="Cantarel B."/>
            <person name="Chevalier G."/>
            <person name="Couloux A."/>
            <person name="Da Silva C."/>
            <person name="Denoeud F."/>
            <person name="Duplessis S."/>
            <person name="Ghignone S."/>
            <person name="Hilselberger B."/>
            <person name="Iotti M."/>
            <person name="Marcais B."/>
            <person name="Mello A."/>
            <person name="Miranda M."/>
            <person name="Pacioni G."/>
            <person name="Quesneville H."/>
            <person name="Riccioni C."/>
            <person name="Ruotolo R."/>
            <person name="Splivallo R."/>
            <person name="Stocchi V."/>
            <person name="Tisserant E."/>
            <person name="Viscomi A.R."/>
            <person name="Zambonelli A."/>
            <person name="Zampieri E."/>
            <person name="Henrissat B."/>
            <person name="Lebrun M.H."/>
            <person name="Paolocci F."/>
            <person name="Bonfante P."/>
            <person name="Ottonello S."/>
            <person name="Wincker P."/>
        </authorList>
    </citation>
    <scope>NUCLEOTIDE SEQUENCE [LARGE SCALE GENOMIC DNA]</scope>
    <source>
        <strain evidence="3 4">Mel28</strain>
    </source>
</reference>
<dbReference type="InterPro" id="IPR006594">
    <property type="entry name" value="LisH"/>
</dbReference>
<evidence type="ECO:0000259" key="2">
    <source>
        <dbReference type="PROSITE" id="PS50897"/>
    </source>
</evidence>
<dbReference type="AlphaFoldDB" id="D5G8B2"/>
<dbReference type="EMBL" id="FN430041">
    <property type="protein sequence ID" value="CAZ80755.1"/>
    <property type="molecule type" value="Genomic_DNA"/>
</dbReference>
<keyword evidence="4" id="KW-1185">Reference proteome</keyword>
<dbReference type="InterPro" id="IPR024964">
    <property type="entry name" value="CTLH/CRA"/>
</dbReference>
<dbReference type="PROSITE" id="PS50896">
    <property type="entry name" value="LISH"/>
    <property type="match status" value="1"/>
</dbReference>
<evidence type="ECO:0000313" key="3">
    <source>
        <dbReference type="EMBL" id="CAZ80755.1"/>
    </source>
</evidence>
<dbReference type="GeneID" id="9188357"/>
<dbReference type="PANTHER" id="PTHR12864">
    <property type="entry name" value="RAN BINDING PROTEIN 9-RELATED"/>
    <property type="match status" value="1"/>
</dbReference>
<dbReference type="SMART" id="SM00667">
    <property type="entry name" value="LisH"/>
    <property type="match status" value="1"/>
</dbReference>
<accession>D5G8B2</accession>
<dbReference type="OMA" id="HIIEMIR"/>
<name>D5G8B2_TUBMM</name>
<dbReference type="HOGENOM" id="CLU_802127_0_0_1"/>
<dbReference type="RefSeq" id="XP_002836564.1">
    <property type="nucleotide sequence ID" value="XM_002836518.1"/>
</dbReference>
<organism evidence="3 4">
    <name type="scientific">Tuber melanosporum (strain Mel28)</name>
    <name type="common">Perigord black truffle</name>
    <dbReference type="NCBI Taxonomy" id="656061"/>
    <lineage>
        <taxon>Eukaryota</taxon>
        <taxon>Fungi</taxon>
        <taxon>Dikarya</taxon>
        <taxon>Ascomycota</taxon>
        <taxon>Pezizomycotina</taxon>
        <taxon>Pezizomycetes</taxon>
        <taxon>Pezizales</taxon>
        <taxon>Tuberaceae</taxon>
        <taxon>Tuber</taxon>
    </lineage>
</organism>